<organism evidence="1 2">
    <name type="scientific">Tuber melanosporum (strain Mel28)</name>
    <name type="common">Perigord black truffle</name>
    <dbReference type="NCBI Taxonomy" id="656061"/>
    <lineage>
        <taxon>Eukaryota</taxon>
        <taxon>Fungi</taxon>
        <taxon>Dikarya</taxon>
        <taxon>Ascomycota</taxon>
        <taxon>Pezizomycotina</taxon>
        <taxon>Pezizomycetes</taxon>
        <taxon>Pezizales</taxon>
        <taxon>Tuberaceae</taxon>
        <taxon>Tuber</taxon>
    </lineage>
</organism>
<gene>
    <name evidence="1" type="ORF">GSTUM_00002516001</name>
</gene>
<protein>
    <submittedName>
        <fullName evidence="1">(Perigord truffle) hypothetical protein</fullName>
    </submittedName>
</protein>
<dbReference type="AlphaFoldDB" id="D5G790"/>
<accession>D5G790</accession>
<dbReference type="GeneID" id="9185281"/>
<keyword evidence="2" id="KW-1185">Reference proteome</keyword>
<dbReference type="Proteomes" id="UP000006911">
    <property type="component" value="Unassembled WGS sequence"/>
</dbReference>
<dbReference type="InParanoid" id="D5G790"/>
<dbReference type="EMBL" id="FN430022">
    <property type="protein sequence ID" value="CAZ80383.1"/>
    <property type="molecule type" value="Genomic_DNA"/>
</dbReference>
<dbReference type="RefSeq" id="XP_002836192.1">
    <property type="nucleotide sequence ID" value="XM_002836146.1"/>
</dbReference>
<dbReference type="HOGENOM" id="CLU_2185861_0_0_1"/>
<proteinExistence type="predicted"/>
<dbReference type="KEGG" id="tml:GSTUM_00002516001"/>
<reference evidence="1 2" key="1">
    <citation type="journal article" date="2010" name="Nature">
        <title>Perigord black truffle genome uncovers evolutionary origins and mechanisms of symbiosis.</title>
        <authorList>
            <person name="Martin F."/>
            <person name="Kohler A."/>
            <person name="Murat C."/>
            <person name="Balestrini R."/>
            <person name="Coutinho P.M."/>
            <person name="Jaillon O."/>
            <person name="Montanini B."/>
            <person name="Morin E."/>
            <person name="Noel B."/>
            <person name="Percudani R."/>
            <person name="Porcel B."/>
            <person name="Rubini A."/>
            <person name="Amicucci A."/>
            <person name="Amselem J."/>
            <person name="Anthouard V."/>
            <person name="Arcioni S."/>
            <person name="Artiguenave F."/>
            <person name="Aury J.M."/>
            <person name="Ballario P."/>
            <person name="Bolchi A."/>
            <person name="Brenna A."/>
            <person name="Brun A."/>
            <person name="Buee M."/>
            <person name="Cantarel B."/>
            <person name="Chevalier G."/>
            <person name="Couloux A."/>
            <person name="Da Silva C."/>
            <person name="Denoeud F."/>
            <person name="Duplessis S."/>
            <person name="Ghignone S."/>
            <person name="Hilselberger B."/>
            <person name="Iotti M."/>
            <person name="Marcais B."/>
            <person name="Mello A."/>
            <person name="Miranda M."/>
            <person name="Pacioni G."/>
            <person name="Quesneville H."/>
            <person name="Riccioni C."/>
            <person name="Ruotolo R."/>
            <person name="Splivallo R."/>
            <person name="Stocchi V."/>
            <person name="Tisserant E."/>
            <person name="Viscomi A.R."/>
            <person name="Zambonelli A."/>
            <person name="Zampieri E."/>
            <person name="Henrissat B."/>
            <person name="Lebrun M.H."/>
            <person name="Paolocci F."/>
            <person name="Bonfante P."/>
            <person name="Ottonello S."/>
            <person name="Wincker P."/>
        </authorList>
    </citation>
    <scope>NUCLEOTIDE SEQUENCE [LARGE SCALE GENOMIC DNA]</scope>
    <source>
        <strain evidence="1 2">Mel28</strain>
    </source>
</reference>
<sequence length="109" mass="12319">MIAYHIATAGESAETHHQPGRYHTPIPFLAAYRPRCHTTVLVSCMVIKGQVRYSTTLPKSRISLEKGWVDEGHGRLECVFVDGSWIYFSFLKEQENGLVGNLRGTQIRT</sequence>
<evidence type="ECO:0000313" key="2">
    <source>
        <dbReference type="Proteomes" id="UP000006911"/>
    </source>
</evidence>
<name>D5G790_TUBMM</name>
<evidence type="ECO:0000313" key="1">
    <source>
        <dbReference type="EMBL" id="CAZ80383.1"/>
    </source>
</evidence>